<organism evidence="1">
    <name type="scientific">Caldisericum exile</name>
    <dbReference type="NCBI Taxonomy" id="693075"/>
    <lineage>
        <taxon>Bacteria</taxon>
        <taxon>Pseudomonadati</taxon>
        <taxon>Caldisericota/Cryosericota group</taxon>
        <taxon>Caldisericota</taxon>
        <taxon>Caldisericia</taxon>
        <taxon>Caldisericales</taxon>
        <taxon>Caldisericaceae</taxon>
        <taxon>Caldisericum</taxon>
    </lineage>
</organism>
<dbReference type="SUPFAM" id="SSF52540">
    <property type="entry name" value="P-loop containing nucleoside triphosphate hydrolases"/>
    <property type="match status" value="1"/>
</dbReference>
<evidence type="ECO:0000313" key="1">
    <source>
        <dbReference type="EMBL" id="HGW60516.1"/>
    </source>
</evidence>
<dbReference type="EMBL" id="DTHV01000116">
    <property type="protein sequence ID" value="HGW60516.1"/>
    <property type="molecule type" value="Genomic_DNA"/>
</dbReference>
<comment type="caution">
    <text evidence="1">The sequence shown here is derived from an EMBL/GenBank/DDBJ whole genome shotgun (WGS) entry which is preliminary data.</text>
</comment>
<proteinExistence type="predicted"/>
<dbReference type="AlphaFoldDB" id="A0A7C4XT06"/>
<sequence>MPKIVLIGGSKSNVGKTTLARIILRIFPEMFVALKITNNTLHGVGINEENYETASVGKDTYFFLEHAKRVFWIKGEESFLKKVIPEFIKSISDPVLAEGNVMYDIVRVSLFFFVEKSEFEAKKSAIKYKNKADFIIVNRMSPVRIEDRYIFLDLQKALNEENEALAEFLKHIFREKGVC</sequence>
<reference evidence="1" key="1">
    <citation type="journal article" date="2020" name="mSystems">
        <title>Genome- and Community-Level Interaction Insights into Carbon Utilization and Element Cycling Functions of Hydrothermarchaeota in Hydrothermal Sediment.</title>
        <authorList>
            <person name="Zhou Z."/>
            <person name="Liu Y."/>
            <person name="Xu W."/>
            <person name="Pan J."/>
            <person name="Luo Z.H."/>
            <person name="Li M."/>
        </authorList>
    </citation>
    <scope>NUCLEOTIDE SEQUENCE [LARGE SCALE GENOMIC DNA]</scope>
    <source>
        <strain evidence="1">SpSt-794</strain>
    </source>
</reference>
<gene>
    <name evidence="1" type="ORF">ENV82_03695</name>
</gene>
<name>A0A7C4XT06_9BACT</name>
<dbReference type="InterPro" id="IPR027417">
    <property type="entry name" value="P-loop_NTPase"/>
</dbReference>
<protein>
    <recommendedName>
        <fullName evidence="2">Molybdopterin-guanine dinucleotide biosynthesis protein B (MobB) domain-containing protein</fullName>
    </recommendedName>
</protein>
<evidence type="ECO:0008006" key="2">
    <source>
        <dbReference type="Google" id="ProtNLM"/>
    </source>
</evidence>
<accession>A0A7C4XT06</accession>